<organism evidence="1 2">
    <name type="scientific">Brassica napus</name>
    <name type="common">Rape</name>
    <dbReference type="NCBI Taxonomy" id="3708"/>
    <lineage>
        <taxon>Eukaryota</taxon>
        <taxon>Viridiplantae</taxon>
        <taxon>Streptophyta</taxon>
        <taxon>Embryophyta</taxon>
        <taxon>Tracheophyta</taxon>
        <taxon>Spermatophyta</taxon>
        <taxon>Magnoliopsida</taxon>
        <taxon>eudicotyledons</taxon>
        <taxon>Gunneridae</taxon>
        <taxon>Pentapetalae</taxon>
        <taxon>rosids</taxon>
        <taxon>malvids</taxon>
        <taxon>Brassicales</taxon>
        <taxon>Brassicaceae</taxon>
        <taxon>Brassiceae</taxon>
        <taxon>Brassica</taxon>
    </lineage>
</organism>
<gene>
    <name evidence="1" type="ORF">HID58_002659</name>
</gene>
<dbReference type="Proteomes" id="UP000824890">
    <property type="component" value="Unassembled WGS sequence"/>
</dbReference>
<evidence type="ECO:0000313" key="1">
    <source>
        <dbReference type="EMBL" id="KAH0943022.1"/>
    </source>
</evidence>
<dbReference type="EMBL" id="JAGKQM010000001">
    <property type="protein sequence ID" value="KAH0943022.1"/>
    <property type="molecule type" value="Genomic_DNA"/>
</dbReference>
<name>A0ABQ8EMY4_BRANA</name>
<evidence type="ECO:0000313" key="2">
    <source>
        <dbReference type="Proteomes" id="UP000824890"/>
    </source>
</evidence>
<sequence>MAHIPRYVYTSRKSSSAAGLIATVSDHQFLISTTTEFSCTIWGQRLLFGKLWSGAANNNHYESLIKNRCRCLCSSFSPPQLLRDK</sequence>
<comment type="caution">
    <text evidence="1">The sequence shown here is derived from an EMBL/GenBank/DDBJ whole genome shotgun (WGS) entry which is preliminary data.</text>
</comment>
<protein>
    <submittedName>
        <fullName evidence="1">Uncharacterized protein</fullName>
    </submittedName>
</protein>
<keyword evidence="2" id="KW-1185">Reference proteome</keyword>
<proteinExistence type="predicted"/>
<accession>A0ABQ8EMY4</accession>
<reference evidence="1 2" key="1">
    <citation type="submission" date="2021-05" db="EMBL/GenBank/DDBJ databases">
        <title>Genome Assembly of Synthetic Allotetraploid Brassica napus Reveals Homoeologous Exchanges between Subgenomes.</title>
        <authorList>
            <person name="Davis J.T."/>
        </authorList>
    </citation>
    <scope>NUCLEOTIDE SEQUENCE [LARGE SCALE GENOMIC DNA]</scope>
    <source>
        <strain evidence="2">cv. Da-Ae</strain>
        <tissue evidence="1">Seedling</tissue>
    </source>
</reference>